<comment type="subcellular location">
    <subcellularLocation>
        <location evidence="6">Cell membrane</location>
        <topology evidence="6">Multi-pass membrane protein</topology>
    </subcellularLocation>
    <subcellularLocation>
        <location evidence="1">Membrane</location>
        <topology evidence="1">Multi-pass membrane protein</topology>
    </subcellularLocation>
</comment>
<sequence>MSIVLAFVVPVIAVAFWWLIRQGVMSKPWLETGLPEAVPVRSAEHVGLGIFLAVVGCLFALFGSAFVMRMDVGTWSSLRLPPIVWANTAQLVLASLFLHLAFVSAKRGDRAGPRRDMTIAALATVGFLLGQLLAWRELTMEGGGLTTSPAASFFYLLSGLHALHILGGLAALGLVMSRGGADGGRLRLGIGLCVAYWDFLLVVWLGLLVLFLGWANRFVEICRGVLT</sequence>
<protein>
    <submittedName>
        <fullName evidence="9">Cytochrome c oxidase subunit 3</fullName>
    </submittedName>
</protein>
<keyword evidence="10" id="KW-1185">Reference proteome</keyword>
<feature type="transmembrane region" description="Helical" evidence="7">
    <location>
        <begin position="6"/>
        <end position="24"/>
    </location>
</feature>
<reference evidence="9" key="1">
    <citation type="submission" date="2022-12" db="EMBL/GenBank/DDBJ databases">
        <title>Paracoccus sp. EF6 isolated from a lake water.</title>
        <authorList>
            <person name="Liu H."/>
        </authorList>
    </citation>
    <scope>NUCLEOTIDE SEQUENCE</scope>
    <source>
        <strain evidence="9">EF6</strain>
    </source>
</reference>
<organism evidence="9 10">
    <name type="scientific">Paracoccus benzoatiresistens</name>
    <dbReference type="NCBI Taxonomy" id="2997341"/>
    <lineage>
        <taxon>Bacteria</taxon>
        <taxon>Pseudomonadati</taxon>
        <taxon>Pseudomonadota</taxon>
        <taxon>Alphaproteobacteria</taxon>
        <taxon>Rhodobacterales</taxon>
        <taxon>Paracoccaceae</taxon>
        <taxon>Paracoccus</taxon>
    </lineage>
</organism>
<dbReference type="InterPro" id="IPR024791">
    <property type="entry name" value="Cyt_c/ubiquinol_Oxase_su3"/>
</dbReference>
<gene>
    <name evidence="9" type="ORF">OU682_17845</name>
</gene>
<dbReference type="PANTHER" id="PTHR11403">
    <property type="entry name" value="CYTOCHROME C OXIDASE SUBUNIT III"/>
    <property type="match status" value="1"/>
</dbReference>
<dbReference type="Proteomes" id="UP001149822">
    <property type="component" value="Unassembled WGS sequence"/>
</dbReference>
<comment type="caution">
    <text evidence="9">The sequence shown here is derived from an EMBL/GenBank/DDBJ whole genome shotgun (WGS) entry which is preliminary data.</text>
</comment>
<name>A0ABT4J8L4_9RHOB</name>
<proteinExistence type="inferred from homology"/>
<evidence type="ECO:0000256" key="6">
    <source>
        <dbReference type="RuleBase" id="RU003376"/>
    </source>
</evidence>
<dbReference type="EMBL" id="JAPTYD010000039">
    <property type="protein sequence ID" value="MCZ0963471.1"/>
    <property type="molecule type" value="Genomic_DNA"/>
</dbReference>
<dbReference type="SUPFAM" id="SSF81452">
    <property type="entry name" value="Cytochrome c oxidase subunit III-like"/>
    <property type="match status" value="1"/>
</dbReference>
<feature type="transmembrane region" description="Helical" evidence="7">
    <location>
        <begin position="154"/>
        <end position="176"/>
    </location>
</feature>
<evidence type="ECO:0000256" key="5">
    <source>
        <dbReference type="ARBA" id="ARBA00023136"/>
    </source>
</evidence>
<feature type="transmembrane region" description="Helical" evidence="7">
    <location>
        <begin position="117"/>
        <end position="134"/>
    </location>
</feature>
<evidence type="ECO:0000259" key="8">
    <source>
        <dbReference type="PROSITE" id="PS50253"/>
    </source>
</evidence>
<dbReference type="Gene3D" id="1.20.120.80">
    <property type="entry name" value="Cytochrome c oxidase, subunit III, four-helix bundle"/>
    <property type="match status" value="1"/>
</dbReference>
<evidence type="ECO:0000313" key="9">
    <source>
        <dbReference type="EMBL" id="MCZ0963471.1"/>
    </source>
</evidence>
<feature type="transmembrane region" description="Helical" evidence="7">
    <location>
        <begin position="45"/>
        <end position="68"/>
    </location>
</feature>
<keyword evidence="5 7" id="KW-0472">Membrane</keyword>
<dbReference type="InterPro" id="IPR035973">
    <property type="entry name" value="Cyt_c_oxidase_su3-like_sf"/>
</dbReference>
<dbReference type="RefSeq" id="WP_268943555.1">
    <property type="nucleotide sequence ID" value="NZ_JAPTYD010000039.1"/>
</dbReference>
<keyword evidence="4 7" id="KW-1133">Transmembrane helix</keyword>
<feature type="transmembrane region" description="Helical" evidence="7">
    <location>
        <begin position="83"/>
        <end position="105"/>
    </location>
</feature>
<evidence type="ECO:0000256" key="1">
    <source>
        <dbReference type="ARBA" id="ARBA00004141"/>
    </source>
</evidence>
<accession>A0ABT4J8L4</accession>
<evidence type="ECO:0000256" key="2">
    <source>
        <dbReference type="ARBA" id="ARBA00010581"/>
    </source>
</evidence>
<dbReference type="PANTHER" id="PTHR11403:SF10">
    <property type="entry name" value="CYTOCHROME C OXIDASE"/>
    <property type="match status" value="1"/>
</dbReference>
<dbReference type="InterPro" id="IPR000298">
    <property type="entry name" value="Cyt_c_oxidase-like_su3"/>
</dbReference>
<evidence type="ECO:0000256" key="7">
    <source>
        <dbReference type="SAM" id="Phobius"/>
    </source>
</evidence>
<evidence type="ECO:0000313" key="10">
    <source>
        <dbReference type="Proteomes" id="UP001149822"/>
    </source>
</evidence>
<dbReference type="Pfam" id="PF00510">
    <property type="entry name" value="COX3"/>
    <property type="match status" value="1"/>
</dbReference>
<evidence type="ECO:0000256" key="3">
    <source>
        <dbReference type="ARBA" id="ARBA00022692"/>
    </source>
</evidence>
<evidence type="ECO:0000256" key="4">
    <source>
        <dbReference type="ARBA" id="ARBA00022989"/>
    </source>
</evidence>
<feature type="transmembrane region" description="Helical" evidence="7">
    <location>
        <begin position="188"/>
        <end position="214"/>
    </location>
</feature>
<comment type="similarity">
    <text evidence="2 6">Belongs to the cytochrome c oxidase subunit 3 family.</text>
</comment>
<keyword evidence="3 6" id="KW-0812">Transmembrane</keyword>
<dbReference type="InterPro" id="IPR013833">
    <property type="entry name" value="Cyt_c_oxidase_su3_a-hlx"/>
</dbReference>
<dbReference type="PROSITE" id="PS50253">
    <property type="entry name" value="COX3"/>
    <property type="match status" value="1"/>
</dbReference>
<feature type="domain" description="Heme-copper oxidase subunit III family profile" evidence="8">
    <location>
        <begin position="1"/>
        <end position="216"/>
    </location>
</feature>